<name>A0A3L7AGJ1_9HYPH</name>
<dbReference type="AlphaFoldDB" id="A0A3L7AGJ1"/>
<dbReference type="Proteomes" id="UP000269692">
    <property type="component" value="Unassembled WGS sequence"/>
</dbReference>
<dbReference type="InterPro" id="IPR011473">
    <property type="entry name" value="DUF1579"/>
</dbReference>
<protein>
    <submittedName>
        <fullName evidence="1">DUF1579 domain-containing protein</fullName>
    </submittedName>
</protein>
<organism evidence="1 2">
    <name type="scientific">Xanthobacter tagetidis</name>
    <dbReference type="NCBI Taxonomy" id="60216"/>
    <lineage>
        <taxon>Bacteria</taxon>
        <taxon>Pseudomonadati</taxon>
        <taxon>Pseudomonadota</taxon>
        <taxon>Alphaproteobacteria</taxon>
        <taxon>Hyphomicrobiales</taxon>
        <taxon>Xanthobacteraceae</taxon>
        <taxon>Xanthobacter</taxon>
    </lineage>
</organism>
<dbReference type="RefSeq" id="WP_121623090.1">
    <property type="nucleotide sequence ID" value="NZ_JACIIW010000002.1"/>
</dbReference>
<evidence type="ECO:0000313" key="2">
    <source>
        <dbReference type="Proteomes" id="UP000269692"/>
    </source>
</evidence>
<dbReference type="Pfam" id="PF07617">
    <property type="entry name" value="DUF1579"/>
    <property type="match status" value="1"/>
</dbReference>
<accession>A0A3L7AGJ1</accession>
<dbReference type="OrthoDB" id="512336at2"/>
<gene>
    <name evidence="1" type="ORF">D9R14_09565</name>
</gene>
<reference evidence="1 2" key="1">
    <citation type="submission" date="2018-10" db="EMBL/GenBank/DDBJ databases">
        <title>Xanthobacter tagetidis genome sequencing and assembly.</title>
        <authorList>
            <person name="Maclea K.S."/>
            <person name="Goen A.E."/>
            <person name="Fatima S.A."/>
        </authorList>
    </citation>
    <scope>NUCLEOTIDE SEQUENCE [LARGE SCALE GENOMIC DNA]</scope>
    <source>
        <strain evidence="1 2">ATCC 700314</strain>
    </source>
</reference>
<dbReference type="EMBL" id="RCTF01000006">
    <property type="protein sequence ID" value="RLP79075.1"/>
    <property type="molecule type" value="Genomic_DNA"/>
</dbReference>
<keyword evidence="2" id="KW-1185">Reference proteome</keyword>
<evidence type="ECO:0000313" key="1">
    <source>
        <dbReference type="EMBL" id="RLP79075.1"/>
    </source>
</evidence>
<proteinExistence type="predicted"/>
<sequence>MHEETGKEHQWLQGLVGNWSFEGECIMGPDQPPSRMSGAETVRALGDRWVICESTTPMPEMGTATNLLSLGFDPAKGKFVGTFMSSAMNALWVYEGTLDAGGTVLTLDTEGPSMTGEGRARYQDIIELKPSGERGFSSRIEMPDGQWVTFMTSTYVKKA</sequence>
<comment type="caution">
    <text evidence="1">The sequence shown here is derived from an EMBL/GenBank/DDBJ whole genome shotgun (WGS) entry which is preliminary data.</text>
</comment>